<comment type="caution">
    <text evidence="4">The sequence shown here is derived from an EMBL/GenBank/DDBJ whole genome shotgun (WGS) entry which is preliminary data.</text>
</comment>
<evidence type="ECO:0000259" key="3">
    <source>
        <dbReference type="Pfam" id="PF01464"/>
    </source>
</evidence>
<accession>A0ABQ4QS21</accession>
<dbReference type="RefSeq" id="WP_238312742.1">
    <property type="nucleotide sequence ID" value="NZ_BPQH01000001.1"/>
</dbReference>
<comment type="similarity">
    <text evidence="1">Belongs to the virb1 family.</text>
</comment>
<dbReference type="EMBL" id="BPQH01000001">
    <property type="protein sequence ID" value="GJD47754.1"/>
    <property type="molecule type" value="Genomic_DNA"/>
</dbReference>
<evidence type="ECO:0000313" key="4">
    <source>
        <dbReference type="EMBL" id="GJD47754.1"/>
    </source>
</evidence>
<evidence type="ECO:0000256" key="1">
    <source>
        <dbReference type="ARBA" id="ARBA00009387"/>
    </source>
</evidence>
<keyword evidence="2" id="KW-0812">Transmembrane</keyword>
<reference evidence="4" key="1">
    <citation type="journal article" date="2021" name="Front. Microbiol.">
        <title>Comprehensive Comparative Genomics and Phenotyping of Methylobacterium Species.</title>
        <authorList>
            <person name="Alessa O."/>
            <person name="Ogura Y."/>
            <person name="Fujitani Y."/>
            <person name="Takami H."/>
            <person name="Hayashi T."/>
            <person name="Sahin N."/>
            <person name="Tani A."/>
        </authorList>
    </citation>
    <scope>NUCLEOTIDE SEQUENCE</scope>
    <source>
        <strain evidence="4">KCTC 52305</strain>
    </source>
</reference>
<dbReference type="Proteomes" id="UP001055167">
    <property type="component" value="Unassembled WGS sequence"/>
</dbReference>
<dbReference type="Pfam" id="PF01464">
    <property type="entry name" value="SLT"/>
    <property type="match status" value="1"/>
</dbReference>
<name>A0ABQ4QS21_9HYPH</name>
<dbReference type="SUPFAM" id="SSF53955">
    <property type="entry name" value="Lysozyme-like"/>
    <property type="match status" value="1"/>
</dbReference>
<keyword evidence="2" id="KW-0472">Membrane</keyword>
<reference evidence="4" key="2">
    <citation type="submission" date="2021-08" db="EMBL/GenBank/DDBJ databases">
        <authorList>
            <person name="Tani A."/>
            <person name="Ola A."/>
            <person name="Ogura Y."/>
            <person name="Katsura K."/>
            <person name="Hayashi T."/>
        </authorList>
    </citation>
    <scope>NUCLEOTIDE SEQUENCE</scope>
    <source>
        <strain evidence="4">KCTC 52305</strain>
    </source>
</reference>
<feature type="domain" description="Transglycosylase SLT" evidence="3">
    <location>
        <begin position="343"/>
        <end position="386"/>
    </location>
</feature>
<dbReference type="InterPro" id="IPR008258">
    <property type="entry name" value="Transglycosylase_SLT_dom_1"/>
</dbReference>
<sequence>MTSSFHAVAAQIPEEACLSEMMRLRHGDPACPACARRAGFAQVLKHRAFACRACGFKLYPCQGTPFAKPQPPLAHWFYAIHLRATGRPAGPRDLARALGCPRLVAEQVAARVLALEHEGPQGSPPVAWFEAVADFVAERLAAASAGKAPRPQHAETAWHTLTSLVRLPDLERRPYFGAALIGALVSIAIGVGWLMVPAAPEEDAELVQATAILSLANDSAVLLVSQEVADQLYDVSDLDPAPASPLAPDIRMMPAGVPLKRIAVADARPISRPSVKLAPSVGNSILQGDLSTARKRAEDRPELAAYASLAIALDTSGPSNPDEILTFGPMKIRRYLVEKIVRAARVTSTDPVLLMAIADKESSFVTEVQAQTSSATGLFQFIEKTWLGVVRDFGPTYGLEREARLVTGDLAAAERTRILALRRDAYLSAVFAAEMLKRDGNRIAVKLGRPLTGGEVYLVHFLGPDGAERLLTRAVAAPDAAAAELLPKPAAANQTIFYSADTDGTKKSVSVSAVRDKFETMIGLRLNRYRNVHAVARAEGVQPAALPVKPAR</sequence>
<keyword evidence="5" id="KW-1185">Reference proteome</keyword>
<gene>
    <name evidence="4" type="ORF">OPKNFCMD_0464</name>
</gene>
<dbReference type="InterPro" id="IPR023346">
    <property type="entry name" value="Lysozyme-like_dom_sf"/>
</dbReference>
<proteinExistence type="inferred from homology"/>
<protein>
    <recommendedName>
        <fullName evidence="3">Transglycosylase SLT domain-containing protein</fullName>
    </recommendedName>
</protein>
<keyword evidence="2" id="KW-1133">Transmembrane helix</keyword>
<dbReference type="Gene3D" id="1.10.530.10">
    <property type="match status" value="1"/>
</dbReference>
<evidence type="ECO:0000313" key="5">
    <source>
        <dbReference type="Proteomes" id="UP001055167"/>
    </source>
</evidence>
<organism evidence="4 5">
    <name type="scientific">Methylobacterium crusticola</name>
    <dbReference type="NCBI Taxonomy" id="1697972"/>
    <lineage>
        <taxon>Bacteria</taxon>
        <taxon>Pseudomonadati</taxon>
        <taxon>Pseudomonadota</taxon>
        <taxon>Alphaproteobacteria</taxon>
        <taxon>Hyphomicrobiales</taxon>
        <taxon>Methylobacteriaceae</taxon>
        <taxon>Methylobacterium</taxon>
    </lineage>
</organism>
<evidence type="ECO:0000256" key="2">
    <source>
        <dbReference type="SAM" id="Phobius"/>
    </source>
</evidence>
<feature type="transmembrane region" description="Helical" evidence="2">
    <location>
        <begin position="175"/>
        <end position="196"/>
    </location>
</feature>